<comment type="caution">
    <text evidence="11">The sequence shown here is derived from an EMBL/GenBank/DDBJ whole genome shotgun (WGS) entry which is preliminary data.</text>
</comment>
<dbReference type="InterPro" id="IPR003362">
    <property type="entry name" value="Bact_transf"/>
</dbReference>
<reference evidence="11 12" key="1">
    <citation type="submission" date="2020-02" db="EMBL/GenBank/DDBJ databases">
        <title>Pseudoroseicyclus tamarix, sp. nov., isolated from offshore sediment of a Tamarix chinensis forest.</title>
        <authorList>
            <person name="Gai Y."/>
        </authorList>
    </citation>
    <scope>NUCLEOTIDE SEQUENCE [LARGE SCALE GENOMIC DNA]</scope>
    <source>
        <strain evidence="11 12">CLL3-39</strain>
    </source>
</reference>
<evidence type="ECO:0000256" key="6">
    <source>
        <dbReference type="ARBA" id="ARBA00022989"/>
    </source>
</evidence>
<evidence type="ECO:0000256" key="9">
    <source>
        <dbReference type="SAM" id="Phobius"/>
    </source>
</evidence>
<dbReference type="Proteomes" id="UP000474757">
    <property type="component" value="Unassembled WGS sequence"/>
</dbReference>
<evidence type="ECO:0000313" key="12">
    <source>
        <dbReference type="Proteomes" id="UP000474757"/>
    </source>
</evidence>
<evidence type="ECO:0000313" key="11">
    <source>
        <dbReference type="EMBL" id="NDV02614.1"/>
    </source>
</evidence>
<comment type="subcellular location">
    <subcellularLocation>
        <location evidence="1">Cell membrane</location>
    </subcellularLocation>
</comment>
<feature type="domain" description="Bacterial sugar transferase" evidence="10">
    <location>
        <begin position="45"/>
        <end position="235"/>
    </location>
</feature>
<organism evidence="11 12">
    <name type="scientific">Pseudoroseicyclus tamaricis</name>
    <dbReference type="NCBI Taxonomy" id="2705421"/>
    <lineage>
        <taxon>Bacteria</taxon>
        <taxon>Pseudomonadati</taxon>
        <taxon>Pseudomonadota</taxon>
        <taxon>Alphaproteobacteria</taxon>
        <taxon>Rhodobacterales</taxon>
        <taxon>Paracoccaceae</taxon>
        <taxon>Pseudoroseicyclus</taxon>
    </lineage>
</organism>
<evidence type="ECO:0000256" key="8">
    <source>
        <dbReference type="ARBA" id="ARBA00023169"/>
    </source>
</evidence>
<dbReference type="GO" id="GO:0005886">
    <property type="term" value="C:plasma membrane"/>
    <property type="evidence" value="ECO:0007669"/>
    <property type="project" value="UniProtKB-SubCell"/>
</dbReference>
<keyword evidence="12" id="KW-1185">Reference proteome</keyword>
<dbReference type="PANTHER" id="PTHR30576:SF4">
    <property type="entry name" value="UNDECAPRENYL-PHOSPHATE GALACTOSE PHOSPHOTRANSFERASE"/>
    <property type="match status" value="1"/>
</dbReference>
<evidence type="ECO:0000259" key="10">
    <source>
        <dbReference type="Pfam" id="PF02397"/>
    </source>
</evidence>
<evidence type="ECO:0000256" key="7">
    <source>
        <dbReference type="ARBA" id="ARBA00023136"/>
    </source>
</evidence>
<name>A0A6B2K261_9RHOB</name>
<keyword evidence="8" id="KW-0270">Exopolysaccharide synthesis</keyword>
<accession>A0A6B2K261</accession>
<keyword evidence="7 9" id="KW-0472">Membrane</keyword>
<evidence type="ECO:0000256" key="4">
    <source>
        <dbReference type="ARBA" id="ARBA00022679"/>
    </source>
</evidence>
<keyword evidence="4 11" id="KW-0808">Transferase</keyword>
<dbReference type="GO" id="GO:0016780">
    <property type="term" value="F:phosphotransferase activity, for other substituted phosphate groups"/>
    <property type="evidence" value="ECO:0007669"/>
    <property type="project" value="TreeGrafter"/>
</dbReference>
<evidence type="ECO:0000256" key="2">
    <source>
        <dbReference type="ARBA" id="ARBA00006464"/>
    </source>
</evidence>
<evidence type="ECO:0000256" key="3">
    <source>
        <dbReference type="ARBA" id="ARBA00022475"/>
    </source>
</evidence>
<dbReference type="PANTHER" id="PTHR30576">
    <property type="entry name" value="COLANIC BIOSYNTHESIS UDP-GLUCOSE LIPID CARRIER TRANSFERASE"/>
    <property type="match status" value="1"/>
</dbReference>
<feature type="transmembrane region" description="Helical" evidence="9">
    <location>
        <begin position="50"/>
        <end position="70"/>
    </location>
</feature>
<protein>
    <submittedName>
        <fullName evidence="11">Sugar transferase</fullName>
    </submittedName>
</protein>
<dbReference type="EMBL" id="JAAGAB010000004">
    <property type="protein sequence ID" value="NDV02614.1"/>
    <property type="molecule type" value="Genomic_DNA"/>
</dbReference>
<keyword evidence="6 9" id="KW-1133">Transmembrane helix</keyword>
<proteinExistence type="inferred from homology"/>
<comment type="similarity">
    <text evidence="2">Belongs to the bacterial sugar transferase family.</text>
</comment>
<evidence type="ECO:0000256" key="1">
    <source>
        <dbReference type="ARBA" id="ARBA00004236"/>
    </source>
</evidence>
<sequence length="240" mass="27027">MSRIEGRTDLGVVLTDNTITDTLGHPQERPTRSIVQGRVYPRYVKRLTDLVLALLILPIVGPVILVLALMTRRDGGPSFFGHQRIGKDGQTFRCWKVRTMVPNAQEKLKEYLAENPEAAAEWAADFKLRNDPRITKIGRFLRKTSLDELPQLWNVLKGEMSFVGPRPVIDGEIELYGVSRSYYESVRPGITGLWQVSGRNDTTYSERVAMDRAYVRKMSFFGDLGIILKTAKSVLGSTGI</sequence>
<dbReference type="AlphaFoldDB" id="A0A6B2K261"/>
<evidence type="ECO:0000256" key="5">
    <source>
        <dbReference type="ARBA" id="ARBA00022692"/>
    </source>
</evidence>
<dbReference type="GO" id="GO:0000271">
    <property type="term" value="P:polysaccharide biosynthetic process"/>
    <property type="evidence" value="ECO:0007669"/>
    <property type="project" value="UniProtKB-KW"/>
</dbReference>
<keyword evidence="3" id="KW-1003">Cell membrane</keyword>
<keyword evidence="5 9" id="KW-0812">Transmembrane</keyword>
<dbReference type="Pfam" id="PF02397">
    <property type="entry name" value="Bac_transf"/>
    <property type="match status" value="1"/>
</dbReference>
<gene>
    <name evidence="11" type="ORF">GZA08_16715</name>
</gene>